<dbReference type="EMBL" id="JAIQUM010000121">
    <property type="protein sequence ID" value="MBZ5753550.1"/>
    <property type="molecule type" value="Genomic_DNA"/>
</dbReference>
<name>A0ABS7V064_9BACI</name>
<sequence>MGSRLYSFIPIQPELEQNSDYYIEKKEIDLINKTTILFYQFQLHKDLTNPISIVPDGCIDILFLCHDKTPCATVHGSRLQKKSITFQAGYEYFGFRFIPNQDTRKFNYSMKEIIDGDILLADLFTLDHHAVERMINEKKFYERINLFKELIGNNLFTDCSSQRIISYAVNKIYSSKGNININNLATELGYSSRYLRKQFEDRVGLSPKLFSQITRYQYSLHMLLNNNSVWDVIKENGYYDQAHLINEFKKFGNITPNQLVRTLEKI</sequence>
<dbReference type="PANTHER" id="PTHR43280">
    <property type="entry name" value="ARAC-FAMILY TRANSCRIPTIONAL REGULATOR"/>
    <property type="match status" value="1"/>
</dbReference>
<reference evidence="3" key="1">
    <citation type="submission" date="2024-05" db="EMBL/GenBank/DDBJ databases">
        <title>Metabacillus sp. nov., isolated from the rhizosphere soil of tomato plants.</title>
        <authorList>
            <person name="Ma R."/>
        </authorList>
    </citation>
    <scope>NUCLEOTIDE SEQUENCE</scope>
    <source>
        <strain evidence="3">DBTR6</strain>
    </source>
</reference>
<protein>
    <submittedName>
        <fullName evidence="3">AraC family transcriptional regulator</fullName>
    </submittedName>
</protein>
<comment type="caution">
    <text evidence="3">The sequence shown here is derived from an EMBL/GenBank/DDBJ whole genome shotgun (WGS) entry which is preliminary data.</text>
</comment>
<dbReference type="Proteomes" id="UP001165287">
    <property type="component" value="Unassembled WGS sequence"/>
</dbReference>
<evidence type="ECO:0000259" key="2">
    <source>
        <dbReference type="PROSITE" id="PS01124"/>
    </source>
</evidence>
<evidence type="ECO:0000313" key="3">
    <source>
        <dbReference type="EMBL" id="MBZ5753550.1"/>
    </source>
</evidence>
<dbReference type="Gene3D" id="1.10.10.60">
    <property type="entry name" value="Homeodomain-like"/>
    <property type="match status" value="1"/>
</dbReference>
<organism evidence="3 4">
    <name type="scientific">Metabacillus rhizolycopersici</name>
    <dbReference type="NCBI Taxonomy" id="2875709"/>
    <lineage>
        <taxon>Bacteria</taxon>
        <taxon>Bacillati</taxon>
        <taxon>Bacillota</taxon>
        <taxon>Bacilli</taxon>
        <taxon>Bacillales</taxon>
        <taxon>Bacillaceae</taxon>
        <taxon>Metabacillus</taxon>
    </lineage>
</organism>
<feature type="domain" description="HTH araC/xylS-type" evidence="2">
    <location>
        <begin position="162"/>
        <end position="262"/>
    </location>
</feature>
<dbReference type="RefSeq" id="WP_224141963.1">
    <property type="nucleotide sequence ID" value="NZ_JAIQUM010000121.1"/>
</dbReference>
<evidence type="ECO:0000256" key="1">
    <source>
        <dbReference type="ARBA" id="ARBA00023125"/>
    </source>
</evidence>
<evidence type="ECO:0000313" key="4">
    <source>
        <dbReference type="Proteomes" id="UP001165287"/>
    </source>
</evidence>
<gene>
    <name evidence="3" type="ORF">K9V48_25830</name>
</gene>
<dbReference type="PROSITE" id="PS01124">
    <property type="entry name" value="HTH_ARAC_FAMILY_2"/>
    <property type="match status" value="1"/>
</dbReference>
<accession>A0ABS7V064</accession>
<proteinExistence type="predicted"/>
<dbReference type="SMART" id="SM00342">
    <property type="entry name" value="HTH_ARAC"/>
    <property type="match status" value="1"/>
</dbReference>
<dbReference type="PANTHER" id="PTHR43280:SF2">
    <property type="entry name" value="HTH-TYPE TRANSCRIPTIONAL REGULATOR EXSA"/>
    <property type="match status" value="1"/>
</dbReference>
<keyword evidence="4" id="KW-1185">Reference proteome</keyword>
<dbReference type="Pfam" id="PF12833">
    <property type="entry name" value="HTH_18"/>
    <property type="match status" value="1"/>
</dbReference>
<keyword evidence="1" id="KW-0238">DNA-binding</keyword>
<dbReference type="InterPro" id="IPR018060">
    <property type="entry name" value="HTH_AraC"/>
</dbReference>